<evidence type="ECO:0000313" key="2">
    <source>
        <dbReference type="EMBL" id="CAL8134067.1"/>
    </source>
</evidence>
<protein>
    <submittedName>
        <fullName evidence="2">Uncharacterized protein</fullName>
    </submittedName>
</protein>
<proteinExistence type="predicted"/>
<accession>A0ABP1RRW1</accession>
<evidence type="ECO:0000313" key="3">
    <source>
        <dbReference type="Proteomes" id="UP001642540"/>
    </source>
</evidence>
<reference evidence="2 3" key="1">
    <citation type="submission" date="2024-08" db="EMBL/GenBank/DDBJ databases">
        <authorList>
            <person name="Cucini C."/>
            <person name="Frati F."/>
        </authorList>
    </citation>
    <scope>NUCLEOTIDE SEQUENCE [LARGE SCALE GENOMIC DNA]</scope>
</reference>
<comment type="caution">
    <text evidence="2">The sequence shown here is derived from an EMBL/GenBank/DDBJ whole genome shotgun (WGS) entry which is preliminary data.</text>
</comment>
<dbReference type="EMBL" id="CAXLJM020000103">
    <property type="protein sequence ID" value="CAL8134067.1"/>
    <property type="molecule type" value="Genomic_DNA"/>
</dbReference>
<dbReference type="Proteomes" id="UP001642540">
    <property type="component" value="Unassembled WGS sequence"/>
</dbReference>
<gene>
    <name evidence="2" type="ORF">ODALV1_LOCUS25349</name>
</gene>
<feature type="region of interest" description="Disordered" evidence="1">
    <location>
        <begin position="1"/>
        <end position="21"/>
    </location>
</feature>
<name>A0ABP1RRW1_9HEXA</name>
<keyword evidence="3" id="KW-1185">Reference proteome</keyword>
<evidence type="ECO:0000256" key="1">
    <source>
        <dbReference type="SAM" id="MobiDB-lite"/>
    </source>
</evidence>
<organism evidence="2 3">
    <name type="scientific">Orchesella dallaii</name>
    <dbReference type="NCBI Taxonomy" id="48710"/>
    <lineage>
        <taxon>Eukaryota</taxon>
        <taxon>Metazoa</taxon>
        <taxon>Ecdysozoa</taxon>
        <taxon>Arthropoda</taxon>
        <taxon>Hexapoda</taxon>
        <taxon>Collembola</taxon>
        <taxon>Entomobryomorpha</taxon>
        <taxon>Entomobryoidea</taxon>
        <taxon>Orchesellidae</taxon>
        <taxon>Orchesellinae</taxon>
        <taxon>Orchesella</taxon>
    </lineage>
</organism>
<sequence>MDSPFSRIAAPPGSANRGSFANRSINKLENVSTEDLKIAKLGRTRKVHRLEKVSSREESEGLGFGQQVDWLQNHKYNKSANGNR</sequence>